<organism evidence="2 3">
    <name type="scientific">Liquidambar formosana</name>
    <name type="common">Formosan gum</name>
    <dbReference type="NCBI Taxonomy" id="63359"/>
    <lineage>
        <taxon>Eukaryota</taxon>
        <taxon>Viridiplantae</taxon>
        <taxon>Streptophyta</taxon>
        <taxon>Embryophyta</taxon>
        <taxon>Tracheophyta</taxon>
        <taxon>Spermatophyta</taxon>
        <taxon>Magnoliopsida</taxon>
        <taxon>eudicotyledons</taxon>
        <taxon>Gunneridae</taxon>
        <taxon>Pentapetalae</taxon>
        <taxon>Saxifragales</taxon>
        <taxon>Altingiaceae</taxon>
        <taxon>Liquidambar</taxon>
    </lineage>
</organism>
<evidence type="ECO:0000313" key="3">
    <source>
        <dbReference type="Proteomes" id="UP001415857"/>
    </source>
</evidence>
<feature type="compositionally biased region" description="Basic and acidic residues" evidence="1">
    <location>
        <begin position="397"/>
        <end position="406"/>
    </location>
</feature>
<feature type="region of interest" description="Disordered" evidence="1">
    <location>
        <begin position="1"/>
        <end position="24"/>
    </location>
</feature>
<feature type="compositionally biased region" description="Basic and acidic residues" evidence="1">
    <location>
        <begin position="700"/>
        <end position="717"/>
    </location>
</feature>
<feature type="compositionally biased region" description="Polar residues" evidence="1">
    <location>
        <begin position="720"/>
        <end position="730"/>
    </location>
</feature>
<comment type="caution">
    <text evidence="2">The sequence shown here is derived from an EMBL/GenBank/DDBJ whole genome shotgun (WGS) entry which is preliminary data.</text>
</comment>
<feature type="compositionally biased region" description="Basic and acidic residues" evidence="1">
    <location>
        <begin position="283"/>
        <end position="295"/>
    </location>
</feature>
<name>A0AAP0NGU1_LIQFO</name>
<feature type="region of interest" description="Disordered" evidence="1">
    <location>
        <begin position="382"/>
        <end position="466"/>
    </location>
</feature>
<feature type="region of interest" description="Disordered" evidence="1">
    <location>
        <begin position="278"/>
        <end position="329"/>
    </location>
</feature>
<accession>A0AAP0NGU1</accession>
<dbReference type="Proteomes" id="UP001415857">
    <property type="component" value="Unassembled WGS sequence"/>
</dbReference>
<feature type="compositionally biased region" description="Polar residues" evidence="1">
    <location>
        <begin position="296"/>
        <end position="307"/>
    </location>
</feature>
<feature type="compositionally biased region" description="Basic and acidic residues" evidence="1">
    <location>
        <begin position="437"/>
        <end position="457"/>
    </location>
</feature>
<proteinExistence type="predicted"/>
<keyword evidence="3" id="KW-1185">Reference proteome</keyword>
<feature type="region of interest" description="Disordered" evidence="1">
    <location>
        <begin position="613"/>
        <end position="768"/>
    </location>
</feature>
<feature type="compositionally biased region" description="Basic and acidic residues" evidence="1">
    <location>
        <begin position="658"/>
        <end position="668"/>
    </location>
</feature>
<feature type="compositionally biased region" description="Basic and acidic residues" evidence="1">
    <location>
        <begin position="525"/>
        <end position="535"/>
    </location>
</feature>
<feature type="compositionally biased region" description="Basic and acidic residues" evidence="1">
    <location>
        <begin position="308"/>
        <end position="329"/>
    </location>
</feature>
<evidence type="ECO:0000313" key="2">
    <source>
        <dbReference type="EMBL" id="KAK9271931.1"/>
    </source>
</evidence>
<dbReference type="EMBL" id="JBBPBK010000013">
    <property type="protein sequence ID" value="KAK9271931.1"/>
    <property type="molecule type" value="Genomic_DNA"/>
</dbReference>
<reference evidence="2 3" key="1">
    <citation type="journal article" date="2024" name="Plant J.">
        <title>Genome sequences and population genomics reveal climatic adaptation and genomic divergence between two closely related sweetgum species.</title>
        <authorList>
            <person name="Xu W.Q."/>
            <person name="Ren C.Q."/>
            <person name="Zhang X.Y."/>
            <person name="Comes H.P."/>
            <person name="Liu X.H."/>
            <person name="Li Y.G."/>
            <person name="Kettle C.J."/>
            <person name="Jalonen R."/>
            <person name="Gaisberger H."/>
            <person name="Ma Y.Z."/>
            <person name="Qiu Y.X."/>
        </authorList>
    </citation>
    <scope>NUCLEOTIDE SEQUENCE [LARGE SCALE GENOMIC DNA]</scope>
    <source>
        <strain evidence="2">Hangzhou</strain>
    </source>
</reference>
<protein>
    <submittedName>
        <fullName evidence="2">Uncharacterized protein</fullName>
    </submittedName>
</protein>
<sequence length="768" mass="86156">MATEAESEIAESLSLTKREGEDKDLISRQLDTTVDEYCCPGELKKVEGGHNESPETVEDSANRDTMQAAIPIGDETVSTIIEGNVETLEGKSFLESPSVANIASEETCRVSEHHWADEKPNQTEKEISENEIQLQKDQKFEDLEETGCEKNKAVEETKERAEKGNDSIDIVSVIETGLEKTKTGEPALKVEEEETLMKQLILDQNVEIVAKRQASIEREPLSIEEAIRPPLTLLKDMTPIKDEIQDKNNLDTPFVIQTEEMCLQKEEKPEIFKEVSEIGSEGVVKESPKEVEDQTKIPQKTAQADSTTPEKGKDDESPEQKVDDSFIQREESKQIKVKKGWLCQRLQQWKTETEDKFTVVVTEGNTSNTEIAGAEEHMIKETSKYEEDPEQSFLQHNEPKKEKLERSSNVISESENAETITCLKEERSINNLEESFEEKGREDKPTDTDDISEHVIPTEKNFPPIDLNEKIDSAEVEIPEKNVNALHVTHSLVEETEQVERENVDAVSKFEPQEEVNEANGASTDEEKQIEKASEPCKITESTTSEHTSKEVAATKELISSKIDAEKLQKINGLDSEEKIEVGDAGENIEEETQKNEEAFAADMHKITSDDTQEGIIEEDAPVKDCSNVGSADETVEQSFQVESLDDAAPELINNSNKVEDDVERNSTIDEEVHDIPKTTGEGEITKEYDIEGNVGQSKRIKDEKDEERQIPHDGIRDVSISTVTENPDMQNDEEAILEIGEGAKDKLDTPPLTLPKDITPIEYESSR</sequence>
<feature type="compositionally biased region" description="Polar residues" evidence="1">
    <location>
        <begin position="407"/>
        <end position="419"/>
    </location>
</feature>
<dbReference type="AlphaFoldDB" id="A0AAP0NGU1"/>
<evidence type="ECO:0000256" key="1">
    <source>
        <dbReference type="SAM" id="MobiDB-lite"/>
    </source>
</evidence>
<feature type="region of interest" description="Disordered" evidence="1">
    <location>
        <begin position="496"/>
        <end position="553"/>
    </location>
</feature>
<gene>
    <name evidence="2" type="ORF">L1049_002297</name>
</gene>